<reference evidence="4 7" key="1">
    <citation type="journal article" date="2018" name="Viruses">
        <title>Genome Sequences of Akhmeta Virus, an Early Divergent Old World Orthopoxvirus.</title>
        <authorList>
            <person name="Gao J"/>
            <person name="Gigante C"/>
            <person name="Khmaladze E"/>
            <person name="Liu P"/>
            <person name="Tang S"/>
            <person name="Wilkins K"/>
            <person name="Zhao K"/>
            <person name="Davidson W"/>
            <person name="Nakazawa Y"/>
            <person name="Maghlakelidze G"/>
            <person name="Geleishvili M"/>
            <person name="Kokhreidze M"/>
            <person name="Carroll DS"/>
            <person name="Emerson G Li.Y."/>
        </authorList>
    </citation>
    <scope>NUCLEOTIDE SEQUENCE [LARGE SCALE GENOMIC DNA]</scope>
    <source>
        <strain evidence="4">Akhmeta_2013-85</strain>
        <strain evidence="2">Akhmeta_2013-88</strain>
    </source>
</reference>
<dbReference type="EMBL" id="MH607142">
    <property type="protein sequence ID" value="AXN75222.1"/>
    <property type="molecule type" value="Genomic_DNA"/>
</dbReference>
<evidence type="ECO:0000313" key="7">
    <source>
        <dbReference type="Proteomes" id="UP000320472"/>
    </source>
</evidence>
<organism evidence="4">
    <name type="scientific">Orthopoxvirus akhmetapox</name>
    <dbReference type="NCBI Taxonomy" id="2200830"/>
    <lineage>
        <taxon>Viruses</taxon>
        <taxon>Varidnaviria</taxon>
        <taxon>Bamfordvirae</taxon>
        <taxon>Nucleocytoviricota</taxon>
        <taxon>Pokkesviricetes</taxon>
        <taxon>Chitovirales</taxon>
        <taxon>Poxviridae</taxon>
        <taxon>Chordopoxvirinae</taxon>
        <taxon>Orthopoxvirus</taxon>
    </lineage>
</organism>
<name>A0A346FRW6_9POXV</name>
<accession>A0A346FRW6</accession>
<protein>
    <submittedName>
        <fullName evidence="4">Uncharacterized protein</fullName>
    </submittedName>
</protein>
<dbReference type="Proteomes" id="UP000315114">
    <property type="component" value="Segment"/>
</dbReference>
<proteinExistence type="predicted"/>
<dbReference type="EMBL" id="MH607142">
    <property type="protein sequence ID" value="AXN75009.1"/>
    <property type="molecule type" value="Genomic_DNA"/>
</dbReference>
<gene>
    <name evidence="2" type="ORF">AKMV-88-004</name>
    <name evidence="3" type="ORF">AKMV-88-217</name>
    <name evidence="4 6" type="ORF">AKMV004</name>
    <name evidence="5" type="ORF">AKMV217</name>
</gene>
<feature type="transmembrane region" description="Helical" evidence="1">
    <location>
        <begin position="22"/>
        <end position="40"/>
    </location>
</feature>
<dbReference type="EMBL" id="MN244296">
    <property type="protein sequence ID" value="QEQ49341.1"/>
    <property type="molecule type" value="Genomic_DNA"/>
</dbReference>
<sequence length="44" mass="5300">MIKTFTDIVHTEFILYVLYKNITKNILFCFSFSFSFRASLIMKK</sequence>
<dbReference type="Proteomes" id="UP000324628">
    <property type="component" value="Segment"/>
</dbReference>
<keyword evidence="7" id="KW-1185">Reference proteome</keyword>
<keyword evidence="1" id="KW-1133">Transmembrane helix</keyword>
<evidence type="ECO:0000256" key="1">
    <source>
        <dbReference type="SAM" id="Phobius"/>
    </source>
</evidence>
<keyword evidence="1" id="KW-0812">Transmembrane</keyword>
<keyword evidence="1" id="KW-0472">Membrane</keyword>
<dbReference type="EMBL" id="MN244296">
    <property type="protein sequence ID" value="QEQ49547.1"/>
    <property type="molecule type" value="Genomic_DNA"/>
</dbReference>
<evidence type="ECO:0000313" key="8">
    <source>
        <dbReference type="Proteomes" id="UP000324628"/>
    </source>
</evidence>
<reference evidence="6 8" key="3">
    <citation type="submission" date="2019-07" db="EMBL/GenBank/DDBJ databases">
        <title>Isolation and characterization of Akhmeta virus from wild caught rodents (Apodemus spp.) in Georgia.</title>
        <authorList>
            <person name="Doty J.B."/>
            <person name="Maghlakelidze G."/>
            <person name="Sikharulidze I."/>
            <person name="Tu S.-L."/>
            <person name="Morgan C.N."/>
            <person name="Mauldin M.R."/>
            <person name="Parkadze O."/>
            <person name="Kartskhia N."/>
            <person name="Turmanidze M."/>
            <person name="Matheny A."/>
            <person name="Davidson W."/>
            <person name="Tang S."/>
            <person name="Li Y."/>
            <person name="Upton C."/>
            <person name="Carroll D.S."/>
            <person name="Emerson G.L."/>
        </authorList>
    </citation>
    <scope>NUCLEOTIDE SEQUENCE [LARGE SCALE GENOMIC DNA]</scope>
    <source>
        <strain evidence="6">G66</strain>
    </source>
</reference>
<dbReference type="Proteomes" id="UP000320472">
    <property type="component" value="Segment"/>
</dbReference>
<evidence type="ECO:0000313" key="3">
    <source>
        <dbReference type="EMBL" id="AXN75002.1"/>
    </source>
</evidence>
<dbReference type="EMBL" id="MH607141">
    <property type="protein sequence ID" value="AXN75002.1"/>
    <property type="molecule type" value="Genomic_DNA"/>
</dbReference>
<evidence type="ECO:0000313" key="5">
    <source>
        <dbReference type="EMBL" id="AXN75222.1"/>
    </source>
</evidence>
<evidence type="ECO:0000313" key="6">
    <source>
        <dbReference type="EMBL" id="QEQ49341.1"/>
    </source>
</evidence>
<evidence type="ECO:0000313" key="4">
    <source>
        <dbReference type="EMBL" id="AXN75009.1"/>
    </source>
</evidence>
<dbReference type="EMBL" id="MH607141">
    <property type="protein sequence ID" value="AXN74789.1"/>
    <property type="molecule type" value="Genomic_DNA"/>
</dbReference>
<evidence type="ECO:0000313" key="2">
    <source>
        <dbReference type="EMBL" id="AXN74789.1"/>
    </source>
</evidence>
<reference evidence="4" key="2">
    <citation type="submission" date="2018-07" db="EMBL/GenBank/DDBJ databases">
        <authorList>
            <person name="Gao J."/>
            <person name="Li Y."/>
            <person name="Wang H."/>
        </authorList>
    </citation>
    <scope>NUCLEOTIDE SEQUENCE</scope>
    <source>
        <strain evidence="4">Akhmeta_2013-85</strain>
        <strain evidence="2">Akhmeta_2013-88</strain>
    </source>
</reference>